<dbReference type="AlphaFoldDB" id="A0A699ZNT8"/>
<accession>A0A699ZNT8</accession>
<comment type="caution">
    <text evidence="1">The sequence shown here is derived from an EMBL/GenBank/DDBJ whole genome shotgun (WGS) entry which is preliminary data.</text>
</comment>
<reference evidence="1 2" key="1">
    <citation type="submission" date="2020-02" db="EMBL/GenBank/DDBJ databases">
        <title>Draft genome sequence of Haematococcus lacustris strain NIES-144.</title>
        <authorList>
            <person name="Morimoto D."/>
            <person name="Nakagawa S."/>
            <person name="Yoshida T."/>
            <person name="Sawayama S."/>
        </authorList>
    </citation>
    <scope>NUCLEOTIDE SEQUENCE [LARGE SCALE GENOMIC DNA]</scope>
    <source>
        <strain evidence="1 2">NIES-144</strain>
    </source>
</reference>
<dbReference type="Proteomes" id="UP000485058">
    <property type="component" value="Unassembled WGS sequence"/>
</dbReference>
<organism evidence="1 2">
    <name type="scientific">Haematococcus lacustris</name>
    <name type="common">Green alga</name>
    <name type="synonym">Haematococcus pluvialis</name>
    <dbReference type="NCBI Taxonomy" id="44745"/>
    <lineage>
        <taxon>Eukaryota</taxon>
        <taxon>Viridiplantae</taxon>
        <taxon>Chlorophyta</taxon>
        <taxon>core chlorophytes</taxon>
        <taxon>Chlorophyceae</taxon>
        <taxon>CS clade</taxon>
        <taxon>Chlamydomonadales</taxon>
        <taxon>Haematococcaceae</taxon>
        <taxon>Haematococcus</taxon>
    </lineage>
</organism>
<evidence type="ECO:0000313" key="1">
    <source>
        <dbReference type="EMBL" id="GFH23605.1"/>
    </source>
</evidence>
<evidence type="ECO:0000313" key="2">
    <source>
        <dbReference type="Proteomes" id="UP000485058"/>
    </source>
</evidence>
<proteinExistence type="predicted"/>
<gene>
    <name evidence="1" type="ORF">HaLaN_21240</name>
</gene>
<dbReference type="EMBL" id="BLLF01002313">
    <property type="protein sequence ID" value="GFH23605.1"/>
    <property type="molecule type" value="Genomic_DNA"/>
</dbReference>
<name>A0A699ZNT8_HAELA</name>
<protein>
    <submittedName>
        <fullName evidence="1">Uncharacterized protein</fullName>
    </submittedName>
</protein>
<sequence>MSKAISAGEVMAFLNEVSRWTSCLTPPTPTAFIVAGHHAAKVELEPDVGAVTCENGSAAKLRLAGVLRLFSLYDRLVERHGVHKVRDRCCAAQCACSTWCTLHAWSEVPESIRKLTTPCPADWPSEEVTSGTPLWTWLVCRSPNPTTYHQLLC</sequence>
<keyword evidence="2" id="KW-1185">Reference proteome</keyword>